<feature type="domain" description="SDH C-terminal" evidence="11">
    <location>
        <begin position="245"/>
        <end position="274"/>
    </location>
</feature>
<feature type="binding site" evidence="8">
    <location>
        <position position="103"/>
    </location>
    <ligand>
        <name>shikimate</name>
        <dbReference type="ChEBI" id="CHEBI:36208"/>
    </ligand>
</feature>
<dbReference type="Pfam" id="PF08501">
    <property type="entry name" value="Shikimate_dh_N"/>
    <property type="match status" value="1"/>
</dbReference>
<comment type="catalytic activity">
    <reaction evidence="7 8">
        <text>shikimate + NADP(+) = 3-dehydroshikimate + NADPH + H(+)</text>
        <dbReference type="Rhea" id="RHEA:17737"/>
        <dbReference type="ChEBI" id="CHEBI:15378"/>
        <dbReference type="ChEBI" id="CHEBI:16630"/>
        <dbReference type="ChEBI" id="CHEBI:36208"/>
        <dbReference type="ChEBI" id="CHEBI:57783"/>
        <dbReference type="ChEBI" id="CHEBI:58349"/>
        <dbReference type="EC" id="1.1.1.25"/>
    </reaction>
</comment>
<dbReference type="SUPFAM" id="SSF53223">
    <property type="entry name" value="Aminoacid dehydrogenase-like, N-terminal domain"/>
    <property type="match status" value="1"/>
</dbReference>
<keyword evidence="6 8" id="KW-0057">Aromatic amino acid biosynthesis</keyword>
<dbReference type="EC" id="1.1.1.25" evidence="2 8"/>
<evidence type="ECO:0000259" key="9">
    <source>
        <dbReference type="Pfam" id="PF01488"/>
    </source>
</evidence>
<comment type="caution">
    <text evidence="12">The sequence shown here is derived from an EMBL/GenBank/DDBJ whole genome shotgun (WGS) entry which is preliminary data.</text>
</comment>
<feature type="binding site" evidence="8">
    <location>
        <position position="63"/>
    </location>
    <ligand>
        <name>shikimate</name>
        <dbReference type="ChEBI" id="CHEBI:36208"/>
    </ligand>
</feature>
<feature type="binding site" evidence="8">
    <location>
        <position position="88"/>
    </location>
    <ligand>
        <name>shikimate</name>
        <dbReference type="ChEBI" id="CHEBI:36208"/>
    </ligand>
</feature>
<feature type="binding site" evidence="8">
    <location>
        <position position="222"/>
    </location>
    <ligand>
        <name>NADP(+)</name>
        <dbReference type="ChEBI" id="CHEBI:58349"/>
    </ligand>
</feature>
<dbReference type="InterPro" id="IPR013708">
    <property type="entry name" value="Shikimate_DH-bd_N"/>
</dbReference>
<name>A0A4R5N8W4_9LACO</name>
<organism evidence="12 13">
    <name type="scientific">Leuconostoc fallax</name>
    <dbReference type="NCBI Taxonomy" id="1251"/>
    <lineage>
        <taxon>Bacteria</taxon>
        <taxon>Bacillati</taxon>
        <taxon>Bacillota</taxon>
        <taxon>Bacilli</taxon>
        <taxon>Lactobacillales</taxon>
        <taxon>Lactobacillaceae</taxon>
        <taxon>Leuconostoc</taxon>
    </lineage>
</organism>
<feature type="binding site" evidence="8">
    <location>
        <begin position="16"/>
        <end position="18"/>
    </location>
    <ligand>
        <name>shikimate</name>
        <dbReference type="ChEBI" id="CHEBI:36208"/>
    </ligand>
</feature>
<evidence type="ECO:0000256" key="7">
    <source>
        <dbReference type="ARBA" id="ARBA00049442"/>
    </source>
</evidence>
<dbReference type="Gene3D" id="3.40.50.720">
    <property type="entry name" value="NAD(P)-binding Rossmann-like Domain"/>
    <property type="match status" value="1"/>
</dbReference>
<protein>
    <recommendedName>
        <fullName evidence="2 8">Shikimate dehydrogenase (NADP(+))</fullName>
        <shortName evidence="8">SDH</shortName>
        <ecNumber evidence="2 8">1.1.1.25</ecNumber>
    </recommendedName>
</protein>
<proteinExistence type="inferred from homology"/>
<comment type="similarity">
    <text evidence="8">Belongs to the shikimate dehydrogenase family.</text>
</comment>
<comment type="pathway">
    <text evidence="1 8">Metabolic intermediate biosynthesis; chorismate biosynthesis; chorismate from D-erythrose 4-phosphate and phosphoenolpyruvate: step 4/7.</text>
</comment>
<comment type="subunit">
    <text evidence="8">Homodimer.</text>
</comment>
<feature type="domain" description="Shikimate dehydrogenase substrate binding N-terminal" evidence="10">
    <location>
        <begin position="8"/>
        <end position="90"/>
    </location>
</feature>
<dbReference type="UniPathway" id="UPA00053">
    <property type="reaction ID" value="UER00087"/>
</dbReference>
<dbReference type="Gene3D" id="3.40.50.10860">
    <property type="entry name" value="Leucine Dehydrogenase, chain A, domain 1"/>
    <property type="match status" value="1"/>
</dbReference>
<evidence type="ECO:0000313" key="13">
    <source>
        <dbReference type="Proteomes" id="UP000295681"/>
    </source>
</evidence>
<evidence type="ECO:0000259" key="10">
    <source>
        <dbReference type="Pfam" id="PF08501"/>
    </source>
</evidence>
<dbReference type="GO" id="GO:0005829">
    <property type="term" value="C:cytosol"/>
    <property type="evidence" value="ECO:0007669"/>
    <property type="project" value="TreeGrafter"/>
</dbReference>
<feature type="active site" description="Proton acceptor" evidence="8">
    <location>
        <position position="67"/>
    </location>
</feature>
<dbReference type="EMBL" id="PUFI01000014">
    <property type="protein sequence ID" value="TDG68261.1"/>
    <property type="molecule type" value="Genomic_DNA"/>
</dbReference>
<dbReference type="PANTHER" id="PTHR21089">
    <property type="entry name" value="SHIKIMATE DEHYDROGENASE"/>
    <property type="match status" value="1"/>
</dbReference>
<evidence type="ECO:0000259" key="11">
    <source>
        <dbReference type="Pfam" id="PF18317"/>
    </source>
</evidence>
<dbReference type="SUPFAM" id="SSF51735">
    <property type="entry name" value="NAD(P)-binding Rossmann-fold domains"/>
    <property type="match status" value="1"/>
</dbReference>
<dbReference type="GO" id="GO:0019632">
    <property type="term" value="P:shikimate metabolic process"/>
    <property type="evidence" value="ECO:0007669"/>
    <property type="project" value="InterPro"/>
</dbReference>
<gene>
    <name evidence="8" type="primary">aroE</name>
    <name evidence="12" type="ORF">C5L23_000567</name>
</gene>
<dbReference type="Proteomes" id="UP000295681">
    <property type="component" value="Unassembled WGS sequence"/>
</dbReference>
<dbReference type="Pfam" id="PF18317">
    <property type="entry name" value="SDH_C"/>
    <property type="match status" value="1"/>
</dbReference>
<dbReference type="InterPro" id="IPR046346">
    <property type="entry name" value="Aminoacid_DH-like_N_sf"/>
</dbReference>
<comment type="caution">
    <text evidence="8">Lacks conserved residue(s) required for the propagation of feature annotation.</text>
</comment>
<dbReference type="AlphaFoldDB" id="A0A4R5N8W4"/>
<keyword evidence="3 8" id="KW-0028">Amino-acid biosynthesis</keyword>
<evidence type="ECO:0000256" key="5">
    <source>
        <dbReference type="ARBA" id="ARBA00023002"/>
    </source>
</evidence>
<reference evidence="12 13" key="1">
    <citation type="journal article" date="2019" name="Appl. Microbiol. Biotechnol.">
        <title>Uncovering carbohydrate metabolism through a genotype-phenotype association study of 56 lactic acid bacteria genomes.</title>
        <authorList>
            <person name="Buron-Moles G."/>
            <person name="Chailyan A."/>
            <person name="Dolejs I."/>
            <person name="Forster J."/>
            <person name="Miks M.H."/>
        </authorList>
    </citation>
    <scope>NUCLEOTIDE SEQUENCE [LARGE SCALE GENOMIC DNA]</scope>
    <source>
        <strain evidence="12 13">ATCC 700006</strain>
    </source>
</reference>
<feature type="binding site" evidence="8">
    <location>
        <position position="224"/>
    </location>
    <ligand>
        <name>shikimate</name>
        <dbReference type="ChEBI" id="CHEBI:36208"/>
    </ligand>
</feature>
<evidence type="ECO:0000313" key="12">
    <source>
        <dbReference type="EMBL" id="TDG68261.1"/>
    </source>
</evidence>
<dbReference type="InterPro" id="IPR022893">
    <property type="entry name" value="Shikimate_DH_fam"/>
</dbReference>
<dbReference type="STRING" id="907931.GCA_000165675_00470"/>
<feature type="binding site" evidence="8">
    <location>
        <position position="245"/>
    </location>
    <ligand>
        <name>NADP(+)</name>
        <dbReference type="ChEBI" id="CHEBI:58349"/>
    </ligand>
</feature>
<feature type="domain" description="Quinate/shikimate 5-dehydrogenase/glutamyl-tRNA reductase" evidence="9">
    <location>
        <begin position="110"/>
        <end position="221"/>
    </location>
</feature>
<dbReference type="CDD" id="cd01065">
    <property type="entry name" value="NAD_bind_Shikimate_DH"/>
    <property type="match status" value="1"/>
</dbReference>
<dbReference type="GO" id="GO:0004764">
    <property type="term" value="F:shikimate 3-dehydrogenase (NADP+) activity"/>
    <property type="evidence" value="ECO:0007669"/>
    <property type="project" value="UniProtKB-UniRule"/>
</dbReference>
<keyword evidence="4 8" id="KW-0521">NADP</keyword>
<dbReference type="GO" id="GO:0009423">
    <property type="term" value="P:chorismate biosynthetic process"/>
    <property type="evidence" value="ECO:0007669"/>
    <property type="project" value="UniProtKB-UniRule"/>
</dbReference>
<feature type="binding site" evidence="8">
    <location>
        <position position="252"/>
    </location>
    <ligand>
        <name>shikimate</name>
        <dbReference type="ChEBI" id="CHEBI:36208"/>
    </ligand>
</feature>
<evidence type="ECO:0000256" key="8">
    <source>
        <dbReference type="HAMAP-Rule" id="MF_00222"/>
    </source>
</evidence>
<dbReference type="Pfam" id="PF01488">
    <property type="entry name" value="Shikimate_DH"/>
    <property type="match status" value="1"/>
</dbReference>
<keyword evidence="5 8" id="KW-0560">Oxidoreductase</keyword>
<sequence>MTPTVYGLIAHPAGHSLSPKMQNAMMKQYQIDAHYHAFDIAESDFETAIAGLRVLNVGGFNVSTPYKQKIITQLDEISPLAQRLQAVNTVKQVGNRWIGINTDGDGFWKSISEHQRKQNVIILGTGGAARAVIAQAKTYGVQHLMVFNRYHNDWVKRQDAIETLSDGIASLENLDNIEQLNQKLKQADILINATTVGMDDDQSLLSKQQVQQLPQHCMVIDMIYRNHYTTLLKDANQRGLNIQNGLPMLVQQGALSFEYWFDKQANIDMMTAVIEENKK</sequence>
<dbReference type="RefSeq" id="WP_010008431.1">
    <property type="nucleotide sequence ID" value="NZ_JAGYGP010000001.1"/>
</dbReference>
<comment type="function">
    <text evidence="8">Involved in the biosynthesis of the chorismate, which leads to the biosynthesis of aromatic amino acids. Catalyzes the reversible NADPH linked reduction of 3-dehydroshikimate (DHSA) to yield shikimate (SA).</text>
</comment>
<dbReference type="GO" id="GO:0009073">
    <property type="term" value="P:aromatic amino acid family biosynthetic process"/>
    <property type="evidence" value="ECO:0007669"/>
    <property type="project" value="UniProtKB-KW"/>
</dbReference>
<dbReference type="PANTHER" id="PTHR21089:SF1">
    <property type="entry name" value="BIFUNCTIONAL 3-DEHYDROQUINATE DEHYDRATASE_SHIKIMATE DEHYDROGENASE, CHLOROPLASTIC"/>
    <property type="match status" value="1"/>
</dbReference>
<dbReference type="GO" id="GO:0050661">
    <property type="term" value="F:NADP binding"/>
    <property type="evidence" value="ECO:0007669"/>
    <property type="project" value="InterPro"/>
</dbReference>
<evidence type="ECO:0000256" key="3">
    <source>
        <dbReference type="ARBA" id="ARBA00022605"/>
    </source>
</evidence>
<keyword evidence="13" id="KW-1185">Reference proteome</keyword>
<dbReference type="InterPro" id="IPR036291">
    <property type="entry name" value="NAD(P)-bd_dom_sf"/>
</dbReference>
<evidence type="ECO:0000256" key="6">
    <source>
        <dbReference type="ARBA" id="ARBA00023141"/>
    </source>
</evidence>
<dbReference type="NCBIfam" id="TIGR00507">
    <property type="entry name" value="aroE"/>
    <property type="match status" value="1"/>
</dbReference>
<dbReference type="HAMAP" id="MF_00222">
    <property type="entry name" value="Shikimate_DH_AroE"/>
    <property type="match status" value="1"/>
</dbReference>
<evidence type="ECO:0000256" key="2">
    <source>
        <dbReference type="ARBA" id="ARBA00012962"/>
    </source>
</evidence>
<evidence type="ECO:0000256" key="4">
    <source>
        <dbReference type="ARBA" id="ARBA00022857"/>
    </source>
</evidence>
<dbReference type="GO" id="GO:0008652">
    <property type="term" value="P:amino acid biosynthetic process"/>
    <property type="evidence" value="ECO:0007669"/>
    <property type="project" value="UniProtKB-KW"/>
</dbReference>
<dbReference type="InterPro" id="IPR006151">
    <property type="entry name" value="Shikm_DH/Glu-tRNA_Rdtase"/>
</dbReference>
<evidence type="ECO:0000256" key="1">
    <source>
        <dbReference type="ARBA" id="ARBA00004871"/>
    </source>
</evidence>
<dbReference type="InterPro" id="IPR011342">
    <property type="entry name" value="Shikimate_DH"/>
</dbReference>
<dbReference type="InterPro" id="IPR041121">
    <property type="entry name" value="SDH_C"/>
</dbReference>
<accession>A0A4R5N8W4</accession>